<sequence length="117" mass="13302">MNDFTLFFMYDMVWVTLLAIIYATYALLSKPKGDKAVRLTIGFAFAYYLVFFLLSFATNILVAKGLFLLALFPVSALWFAFAPYRKSRRLKLIALVLAALYCAFYGIVVLLHGMSNM</sequence>
<comment type="caution">
    <text evidence="2">The sequence shown here is derived from an EMBL/GenBank/DDBJ whole genome shotgun (WGS) entry which is preliminary data.</text>
</comment>
<dbReference type="AlphaFoldDB" id="A0A069QF05"/>
<dbReference type="PATRIC" id="fig|1122985.7.peg.2695"/>
<proteinExistence type="predicted"/>
<accession>A0A069QF05</accession>
<organism evidence="2 3">
    <name type="scientific">Hoylesella loescheii DSM 19665 = JCM 12249 = ATCC 15930</name>
    <dbReference type="NCBI Taxonomy" id="1122985"/>
    <lineage>
        <taxon>Bacteria</taxon>
        <taxon>Pseudomonadati</taxon>
        <taxon>Bacteroidota</taxon>
        <taxon>Bacteroidia</taxon>
        <taxon>Bacteroidales</taxon>
        <taxon>Prevotellaceae</taxon>
        <taxon>Hoylesella</taxon>
    </lineage>
</organism>
<keyword evidence="1" id="KW-0472">Membrane</keyword>
<keyword evidence="1" id="KW-0812">Transmembrane</keyword>
<evidence type="ECO:0000313" key="2">
    <source>
        <dbReference type="EMBL" id="KDR51380.1"/>
    </source>
</evidence>
<evidence type="ECO:0000256" key="1">
    <source>
        <dbReference type="SAM" id="Phobius"/>
    </source>
</evidence>
<keyword evidence="3" id="KW-1185">Reference proteome</keyword>
<keyword evidence="1" id="KW-1133">Transmembrane helix</keyword>
<protein>
    <submittedName>
        <fullName evidence="2">Uncharacterized protein</fullName>
    </submittedName>
</protein>
<feature type="transmembrane region" description="Helical" evidence="1">
    <location>
        <begin position="60"/>
        <end position="80"/>
    </location>
</feature>
<feature type="transmembrane region" description="Helical" evidence="1">
    <location>
        <begin position="92"/>
        <end position="114"/>
    </location>
</feature>
<dbReference type="Proteomes" id="UP000027442">
    <property type="component" value="Unassembled WGS sequence"/>
</dbReference>
<reference evidence="2 3" key="1">
    <citation type="submission" date="2013-08" db="EMBL/GenBank/DDBJ databases">
        <authorList>
            <person name="Weinstock G."/>
            <person name="Sodergren E."/>
            <person name="Wylie T."/>
            <person name="Fulton L."/>
            <person name="Fulton R."/>
            <person name="Fronick C."/>
            <person name="O'Laughlin M."/>
            <person name="Godfrey J."/>
            <person name="Miner T."/>
            <person name="Herter B."/>
            <person name="Appelbaum E."/>
            <person name="Cordes M."/>
            <person name="Lek S."/>
            <person name="Wollam A."/>
            <person name="Pepin K.H."/>
            <person name="Palsikar V.B."/>
            <person name="Mitreva M."/>
            <person name="Wilson R.K."/>
        </authorList>
    </citation>
    <scope>NUCLEOTIDE SEQUENCE [LARGE SCALE GENOMIC DNA]</scope>
    <source>
        <strain evidence="2 3">ATCC 15930</strain>
    </source>
</reference>
<feature type="transmembrane region" description="Helical" evidence="1">
    <location>
        <begin position="6"/>
        <end position="28"/>
    </location>
</feature>
<name>A0A069QF05_HOYLO</name>
<dbReference type="RefSeq" id="WP_018966840.1">
    <property type="nucleotide sequence ID" value="NZ_KB899212.1"/>
</dbReference>
<feature type="transmembrane region" description="Helical" evidence="1">
    <location>
        <begin position="35"/>
        <end position="54"/>
    </location>
</feature>
<dbReference type="EMBL" id="JNGW01000112">
    <property type="protein sequence ID" value="KDR51380.1"/>
    <property type="molecule type" value="Genomic_DNA"/>
</dbReference>
<dbReference type="HOGENOM" id="CLU_2082714_0_0_10"/>
<evidence type="ECO:0000313" key="3">
    <source>
        <dbReference type="Proteomes" id="UP000027442"/>
    </source>
</evidence>
<gene>
    <name evidence="2" type="ORF">HMPREF1991_02605</name>
</gene>